<protein>
    <submittedName>
        <fullName evidence="1">Zinc finger MYM-type protein 1</fullName>
    </submittedName>
</protein>
<keyword evidence="2" id="KW-1185">Reference proteome</keyword>
<gene>
    <name evidence="1" type="primary">ZMYM1_58</name>
    <name evidence="1" type="ORF">N1851_017430</name>
</gene>
<comment type="caution">
    <text evidence="1">The sequence shown here is derived from an EMBL/GenBank/DDBJ whole genome shotgun (WGS) entry which is preliminary data.</text>
</comment>
<dbReference type="AlphaFoldDB" id="A0AA47MPG3"/>
<dbReference type="PANTHER" id="PTHR45749:SF35">
    <property type="entry name" value="AC-LIKE TRANSPOSASE-RELATED"/>
    <property type="match status" value="1"/>
</dbReference>
<accession>A0AA47MPG3</accession>
<proteinExistence type="predicted"/>
<organism evidence="1 2">
    <name type="scientific">Merluccius polli</name>
    <name type="common">Benguela hake</name>
    <name type="synonym">Merluccius cadenati</name>
    <dbReference type="NCBI Taxonomy" id="89951"/>
    <lineage>
        <taxon>Eukaryota</taxon>
        <taxon>Metazoa</taxon>
        <taxon>Chordata</taxon>
        <taxon>Craniata</taxon>
        <taxon>Vertebrata</taxon>
        <taxon>Euteleostomi</taxon>
        <taxon>Actinopterygii</taxon>
        <taxon>Neopterygii</taxon>
        <taxon>Teleostei</taxon>
        <taxon>Neoteleostei</taxon>
        <taxon>Acanthomorphata</taxon>
        <taxon>Zeiogadaria</taxon>
        <taxon>Gadariae</taxon>
        <taxon>Gadiformes</taxon>
        <taxon>Gadoidei</taxon>
        <taxon>Merlucciidae</taxon>
        <taxon>Merluccius</taxon>
    </lineage>
</organism>
<dbReference type="SUPFAM" id="SSF53098">
    <property type="entry name" value="Ribonuclease H-like"/>
    <property type="match status" value="1"/>
</dbReference>
<dbReference type="InterPro" id="IPR012337">
    <property type="entry name" value="RNaseH-like_sf"/>
</dbReference>
<dbReference type="PANTHER" id="PTHR45749">
    <property type="match status" value="1"/>
</dbReference>
<name>A0AA47MPG3_MERPO</name>
<sequence>MGFLEAEESTGENLSTLILRRLEELSIPFEDCRGQSYDNGANMKGKRKGVQARLLEKNPRALFVPCRAHTVNLVVADAAKSSADATSYFGYLQKLFTLFSASTQRWSILKKHVSTTLKSWSDTRWESRINSVEAVRYQAAEVRDALMEVRDNATDPVIKIEAQSLAEEVGSYRFSICTVVWHDILTKIQHVSKLLQRMQMDVAVNLLRKTEASLISYRDTGFASAQVSAKEICEKMNVEAVLKQKRLRTTKRQFSYEAPDQEMSDALRKWKFPFSMWWWTSPLCHCRTDSRLWVKLRRTLVYLSTSLTCPRKRYKNSVKHSATP</sequence>
<evidence type="ECO:0000313" key="1">
    <source>
        <dbReference type="EMBL" id="KAK0144203.1"/>
    </source>
</evidence>
<dbReference type="Proteomes" id="UP001174136">
    <property type="component" value="Unassembled WGS sequence"/>
</dbReference>
<dbReference type="EMBL" id="JAOPHQ010003152">
    <property type="protein sequence ID" value="KAK0144203.1"/>
    <property type="molecule type" value="Genomic_DNA"/>
</dbReference>
<evidence type="ECO:0000313" key="2">
    <source>
        <dbReference type="Proteomes" id="UP001174136"/>
    </source>
</evidence>
<reference evidence="1" key="1">
    <citation type="journal article" date="2023" name="Front. Mar. Sci.">
        <title>A new Merluccius polli reference genome to investigate the effects of global change in West African waters.</title>
        <authorList>
            <person name="Mateo J.L."/>
            <person name="Blanco-Fernandez C."/>
            <person name="Garcia-Vazquez E."/>
            <person name="Machado-Schiaffino G."/>
        </authorList>
    </citation>
    <scope>NUCLEOTIDE SEQUENCE</scope>
    <source>
        <strain evidence="1">C29</strain>
        <tissue evidence="1">Fin</tissue>
    </source>
</reference>